<evidence type="ECO:0000313" key="2">
    <source>
        <dbReference type="EMBL" id="HJD50195.1"/>
    </source>
</evidence>
<evidence type="ECO:0000256" key="1">
    <source>
        <dbReference type="SAM" id="SignalP"/>
    </source>
</evidence>
<proteinExistence type="predicted"/>
<accession>A0A9D2ZRN0</accession>
<dbReference type="Proteomes" id="UP000823907">
    <property type="component" value="Unassembled WGS sequence"/>
</dbReference>
<evidence type="ECO:0000313" key="3">
    <source>
        <dbReference type="Proteomes" id="UP000823907"/>
    </source>
</evidence>
<feature type="chain" id="PRO_5038800656" evidence="1">
    <location>
        <begin position="37"/>
        <end position="163"/>
    </location>
</feature>
<reference evidence="2" key="1">
    <citation type="journal article" date="2021" name="PeerJ">
        <title>Extensive microbial diversity within the chicken gut microbiome revealed by metagenomics and culture.</title>
        <authorList>
            <person name="Gilroy R."/>
            <person name="Ravi A."/>
            <person name="Getino M."/>
            <person name="Pursley I."/>
            <person name="Horton D.L."/>
            <person name="Alikhan N.F."/>
            <person name="Baker D."/>
            <person name="Gharbi K."/>
            <person name="Hall N."/>
            <person name="Watson M."/>
            <person name="Adriaenssens E.M."/>
            <person name="Foster-Nyarko E."/>
            <person name="Jarju S."/>
            <person name="Secka A."/>
            <person name="Antonio M."/>
            <person name="Oren A."/>
            <person name="Chaudhuri R.R."/>
            <person name="La Ragione R."/>
            <person name="Hildebrand F."/>
            <person name="Pallen M.J."/>
        </authorList>
    </citation>
    <scope>NUCLEOTIDE SEQUENCE</scope>
    <source>
        <strain evidence="2">5925</strain>
    </source>
</reference>
<dbReference type="Gene3D" id="3.40.50.1820">
    <property type="entry name" value="alpha/beta hydrolase"/>
    <property type="match status" value="1"/>
</dbReference>
<dbReference type="AlphaFoldDB" id="A0A9D2ZRN0"/>
<keyword evidence="1" id="KW-0732">Signal</keyword>
<dbReference type="EMBL" id="DWUR01000154">
    <property type="protein sequence ID" value="HJD50195.1"/>
    <property type="molecule type" value="Genomic_DNA"/>
</dbReference>
<protein>
    <submittedName>
        <fullName evidence="2">Uncharacterized protein</fullName>
    </submittedName>
</protein>
<feature type="non-terminal residue" evidence="2">
    <location>
        <position position="163"/>
    </location>
</feature>
<dbReference type="InterPro" id="IPR029058">
    <property type="entry name" value="AB_hydrolase_fold"/>
</dbReference>
<comment type="caution">
    <text evidence="2">The sequence shown here is derived from an EMBL/GenBank/DDBJ whole genome shotgun (WGS) entry which is preliminary data.</text>
</comment>
<organism evidence="2 3">
    <name type="scientific">Candidatus Corynebacterium intestinavium</name>
    <dbReference type="NCBI Taxonomy" id="2838531"/>
    <lineage>
        <taxon>Bacteria</taxon>
        <taxon>Bacillati</taxon>
        <taxon>Actinomycetota</taxon>
        <taxon>Actinomycetes</taxon>
        <taxon>Mycobacteriales</taxon>
        <taxon>Corynebacteriaceae</taxon>
        <taxon>Corynebacterium</taxon>
    </lineage>
</organism>
<reference evidence="2" key="2">
    <citation type="submission" date="2021-04" db="EMBL/GenBank/DDBJ databases">
        <authorList>
            <person name="Gilroy R."/>
        </authorList>
    </citation>
    <scope>NUCLEOTIDE SEQUENCE</scope>
    <source>
        <strain evidence="2">5925</strain>
    </source>
</reference>
<feature type="signal peptide" evidence="1">
    <location>
        <begin position="1"/>
        <end position="36"/>
    </location>
</feature>
<gene>
    <name evidence="2" type="ORF">H9907_08955</name>
</gene>
<name>A0A9D2ZRN0_9CORY</name>
<sequence length="163" mass="16632">MFSLRSHNSRRTSRAASLTAAAAITALALPLSVAGAAASPLYDSVEGAWRGSAEMGSGAALGSSVPNYDPDNFYSSLPEYVEGKPGQVLKTAPSKLALGLPFVDLTNSKATRVAYVSTDSNGKTIPVTGTIYESSKPWGGKGPRPLMLIAPGTQGSSNACAPG</sequence>